<evidence type="ECO:0000256" key="15">
    <source>
        <dbReference type="ARBA" id="ARBA00034105"/>
    </source>
</evidence>
<dbReference type="GO" id="GO:0014069">
    <property type="term" value="C:postsynaptic density"/>
    <property type="evidence" value="ECO:0007669"/>
    <property type="project" value="UniProtKB-SubCell"/>
</dbReference>
<evidence type="ECO:0000256" key="13">
    <source>
        <dbReference type="ARBA" id="ARBA00023273"/>
    </source>
</evidence>
<dbReference type="CDD" id="cd06669">
    <property type="entry name" value="PDZ5_MUPP1-like"/>
    <property type="match status" value="1"/>
</dbReference>
<dbReference type="Pfam" id="PF09045">
    <property type="entry name" value="L27_2"/>
    <property type="match status" value="1"/>
</dbReference>
<dbReference type="SUPFAM" id="SSF50156">
    <property type="entry name" value="PDZ domain-like"/>
    <property type="match status" value="13"/>
</dbReference>
<evidence type="ECO:0000256" key="10">
    <source>
        <dbReference type="ARBA" id="ARBA00022949"/>
    </source>
</evidence>
<evidence type="ECO:0000256" key="19">
    <source>
        <dbReference type="SAM" id="MobiDB-lite"/>
    </source>
</evidence>
<evidence type="ECO:0000256" key="6">
    <source>
        <dbReference type="ARBA" id="ARBA00022481"/>
    </source>
</evidence>
<evidence type="ECO:0000256" key="3">
    <source>
        <dbReference type="ARBA" id="ARBA00004435"/>
    </source>
</evidence>
<dbReference type="CDD" id="cd06667">
    <property type="entry name" value="PDZ2_MUPP1-like"/>
    <property type="match status" value="1"/>
</dbReference>
<dbReference type="InterPro" id="IPR051342">
    <property type="entry name" value="PDZ_scaffold"/>
</dbReference>
<comment type="subcellular location">
    <subcellularLocation>
        <location evidence="1">Apical cell membrane</location>
    </subcellularLocation>
    <subcellularLocation>
        <location evidence="3">Cell junction</location>
        <location evidence="3">Tight junction</location>
    </subcellularLocation>
    <subcellularLocation>
        <location evidence="2">Cell projection</location>
        <location evidence="2">Dendrite</location>
    </subcellularLocation>
    <subcellularLocation>
        <location evidence="15">Postsynaptic density</location>
    </subcellularLocation>
    <subcellularLocation>
        <location evidence="14">Synapse</location>
        <location evidence="14">Synaptosome</location>
    </subcellularLocation>
</comment>
<feature type="region of interest" description="Disordered" evidence="19">
    <location>
        <begin position="896"/>
        <end position="918"/>
    </location>
</feature>
<keyword evidence="8" id="KW-0771">Synaptosome</keyword>
<dbReference type="SUPFAM" id="SSF101288">
    <property type="entry name" value="L27 domain"/>
    <property type="match status" value="1"/>
</dbReference>
<dbReference type="CDD" id="cd06672">
    <property type="entry name" value="PDZ8_MUPP1-PDZ7_PATJ-PDZ2_INAD-like"/>
    <property type="match status" value="1"/>
</dbReference>
<accession>A0A8V5HAF9</accession>
<evidence type="ECO:0000256" key="18">
    <source>
        <dbReference type="ARBA" id="ARBA00075678"/>
    </source>
</evidence>
<dbReference type="Ensembl" id="ENSMUNT00000021965.2">
    <property type="protein sequence ID" value="ENSMUNP00000019147.2"/>
    <property type="gene ID" value="ENSMUNG00000013531.2"/>
</dbReference>
<protein>
    <recommendedName>
        <fullName evidence="17">Multiple PDZ domain protein</fullName>
    </recommendedName>
    <alternativeName>
        <fullName evidence="18">Multi-PDZ domain protein 1</fullName>
    </alternativeName>
</protein>
<dbReference type="InterPro" id="IPR015132">
    <property type="entry name" value="L27_2"/>
</dbReference>
<evidence type="ECO:0000256" key="8">
    <source>
        <dbReference type="ARBA" id="ARBA00022599"/>
    </source>
</evidence>
<feature type="region of interest" description="Disordered" evidence="19">
    <location>
        <begin position="1493"/>
        <end position="1531"/>
    </location>
</feature>
<evidence type="ECO:0000256" key="12">
    <source>
        <dbReference type="ARBA" id="ARBA00023136"/>
    </source>
</evidence>
<evidence type="ECO:0000256" key="2">
    <source>
        <dbReference type="ARBA" id="ARBA00004279"/>
    </source>
</evidence>
<dbReference type="FunFam" id="2.30.42.10:FF:000038">
    <property type="entry name" value="Multiple PDZ domain protein isoform X1"/>
    <property type="match status" value="1"/>
</dbReference>
<comment type="function">
    <text evidence="16">Member of the NMDAR signaling complex that may play a role in control of AMPAR potentiation and synaptic plasticity in excitatory synapses. Promotes clustering of HT2RC at the cell surface.</text>
</comment>
<keyword evidence="12" id="KW-0472">Membrane</keyword>
<dbReference type="PROSITE" id="PS50106">
    <property type="entry name" value="PDZ"/>
    <property type="match status" value="13"/>
</dbReference>
<feature type="compositionally biased region" description="Polar residues" evidence="19">
    <location>
        <begin position="1509"/>
        <end position="1530"/>
    </location>
</feature>
<dbReference type="GO" id="GO:0016324">
    <property type="term" value="C:apical plasma membrane"/>
    <property type="evidence" value="ECO:0007669"/>
    <property type="project" value="UniProtKB-SubCell"/>
</dbReference>
<accession>A0A8C6JWU2</accession>
<evidence type="ECO:0000313" key="20">
    <source>
        <dbReference type="Ensembl" id="ENSMUNP00000019147.2"/>
    </source>
</evidence>
<organism evidence="20 21">
    <name type="scientific">Melopsittacus undulatus</name>
    <name type="common">Budgerigar</name>
    <name type="synonym">Psittacus undulatus</name>
    <dbReference type="NCBI Taxonomy" id="13146"/>
    <lineage>
        <taxon>Eukaryota</taxon>
        <taxon>Metazoa</taxon>
        <taxon>Chordata</taxon>
        <taxon>Craniata</taxon>
        <taxon>Vertebrata</taxon>
        <taxon>Euteleostomi</taxon>
        <taxon>Archelosauria</taxon>
        <taxon>Archosauria</taxon>
        <taxon>Dinosauria</taxon>
        <taxon>Saurischia</taxon>
        <taxon>Theropoda</taxon>
        <taxon>Coelurosauria</taxon>
        <taxon>Aves</taxon>
        <taxon>Neognathae</taxon>
        <taxon>Neoaves</taxon>
        <taxon>Telluraves</taxon>
        <taxon>Australaves</taxon>
        <taxon>Psittaciformes</taxon>
        <taxon>Psittaculidae</taxon>
        <taxon>Melopsittacus</taxon>
    </lineage>
</organism>
<dbReference type="FunFam" id="2.30.42.10:FF:000110">
    <property type="entry name" value="multiple PDZ domain protein isoform X2"/>
    <property type="match status" value="1"/>
</dbReference>
<evidence type="ECO:0000256" key="17">
    <source>
        <dbReference type="ARBA" id="ARBA00073626"/>
    </source>
</evidence>
<evidence type="ECO:0000256" key="4">
    <source>
        <dbReference type="ARBA" id="ARBA00022427"/>
    </source>
</evidence>
<dbReference type="InterPro" id="IPR036034">
    <property type="entry name" value="PDZ_sf"/>
</dbReference>
<dbReference type="Gene3D" id="2.30.42.10">
    <property type="match status" value="13"/>
</dbReference>
<dbReference type="CDD" id="cd06791">
    <property type="entry name" value="PDZ3_MUPP1-like"/>
    <property type="match status" value="1"/>
</dbReference>
<dbReference type="Pfam" id="PF00595">
    <property type="entry name" value="PDZ"/>
    <property type="match status" value="13"/>
</dbReference>
<dbReference type="InterPro" id="IPR001478">
    <property type="entry name" value="PDZ"/>
</dbReference>
<dbReference type="SMART" id="SM00569">
    <property type="entry name" value="L27"/>
    <property type="match status" value="1"/>
</dbReference>
<reference evidence="20" key="1">
    <citation type="submission" date="2020-03" db="EMBL/GenBank/DDBJ databases">
        <title>Melopsittacus undulatus (budgerigar) genome, bMelUnd1, maternal haplotype with Z.</title>
        <authorList>
            <person name="Gedman G."/>
            <person name="Mountcastle J."/>
            <person name="Haase B."/>
            <person name="Formenti G."/>
            <person name="Wright T."/>
            <person name="Apodaca J."/>
            <person name="Pelan S."/>
            <person name="Chow W."/>
            <person name="Rhie A."/>
            <person name="Howe K."/>
            <person name="Fedrigo O."/>
            <person name="Jarvis E.D."/>
        </authorList>
    </citation>
    <scope>NUCLEOTIDE SEQUENCE [LARGE SCALE GENOMIC DNA]</scope>
</reference>
<evidence type="ECO:0000256" key="7">
    <source>
        <dbReference type="ARBA" id="ARBA00022553"/>
    </source>
</evidence>
<dbReference type="CDD" id="cd06670">
    <property type="entry name" value="PDZ6_MUPP1-like"/>
    <property type="match status" value="1"/>
</dbReference>
<dbReference type="FunFam" id="2.30.42.10:FF:000070">
    <property type="entry name" value="Multiple PDZ domain protein"/>
    <property type="match status" value="1"/>
</dbReference>
<dbReference type="InterPro" id="IPR004172">
    <property type="entry name" value="L27_dom"/>
</dbReference>
<keyword evidence="11" id="KW-0770">Synapse</keyword>
<keyword evidence="13" id="KW-0966">Cell projection</keyword>
<dbReference type="FunFam" id="2.30.42.10:FF:000093">
    <property type="entry name" value="multiple PDZ domain protein isoform X1"/>
    <property type="match status" value="1"/>
</dbReference>
<dbReference type="CDD" id="cd10817">
    <property type="entry name" value="PDZ9_MUPP1-like"/>
    <property type="match status" value="1"/>
</dbReference>
<dbReference type="FunFam" id="2.30.42.10:FF:000057">
    <property type="entry name" value="multiple PDZ domain protein isoform X1"/>
    <property type="match status" value="1"/>
</dbReference>
<evidence type="ECO:0000256" key="1">
    <source>
        <dbReference type="ARBA" id="ARBA00004221"/>
    </source>
</evidence>
<keyword evidence="7" id="KW-0597">Phosphoprotein</keyword>
<dbReference type="CDD" id="cd06671">
    <property type="entry name" value="PDZ7_MUPP1-PD6_PATJ-like"/>
    <property type="match status" value="1"/>
</dbReference>
<keyword evidence="21" id="KW-1185">Reference proteome</keyword>
<dbReference type="InterPro" id="IPR032078">
    <property type="entry name" value="MPDZ_u10"/>
</dbReference>
<dbReference type="GO" id="GO:0030425">
    <property type="term" value="C:dendrite"/>
    <property type="evidence" value="ECO:0007669"/>
    <property type="project" value="UniProtKB-SubCell"/>
</dbReference>
<dbReference type="InterPro" id="IPR036892">
    <property type="entry name" value="L27_dom_sf"/>
</dbReference>
<feature type="compositionally biased region" description="Polar residues" evidence="19">
    <location>
        <begin position="902"/>
        <end position="918"/>
    </location>
</feature>
<proteinExistence type="predicted"/>
<evidence type="ECO:0000256" key="16">
    <source>
        <dbReference type="ARBA" id="ARBA00057502"/>
    </source>
</evidence>
<keyword evidence="4" id="KW-0796">Tight junction</keyword>
<evidence type="ECO:0000256" key="14">
    <source>
        <dbReference type="ARBA" id="ARBA00034102"/>
    </source>
</evidence>
<dbReference type="PANTHER" id="PTHR19964">
    <property type="entry name" value="MULTIPLE PDZ DOMAIN PROTEIN"/>
    <property type="match status" value="1"/>
</dbReference>
<dbReference type="CDD" id="cd06668">
    <property type="entry name" value="PDZ4_MUPP1-like"/>
    <property type="match status" value="1"/>
</dbReference>
<evidence type="ECO:0000313" key="21">
    <source>
        <dbReference type="Proteomes" id="UP000694405"/>
    </source>
</evidence>
<name>A0A8C6JWU2_MELUD</name>
<reference evidence="20" key="2">
    <citation type="submission" date="2025-08" db="UniProtKB">
        <authorList>
            <consortium name="Ensembl"/>
        </authorList>
    </citation>
    <scope>IDENTIFICATION</scope>
</reference>
<keyword evidence="9" id="KW-0677">Repeat</keyword>
<dbReference type="FunFam" id="2.30.42.10:FF:000051">
    <property type="entry name" value="Multiple PDZ domain protein isoform X1"/>
    <property type="match status" value="1"/>
</dbReference>
<dbReference type="Pfam" id="PF16667">
    <property type="entry name" value="MPDZ_u10"/>
    <property type="match status" value="1"/>
</dbReference>
<dbReference type="Proteomes" id="UP000694405">
    <property type="component" value="Chromosome Z"/>
</dbReference>
<keyword evidence="6" id="KW-0488">Methylation</keyword>
<dbReference type="PANTHER" id="PTHR19964:SF10">
    <property type="entry name" value="MULTIPLE PDZ DOMAIN PROTEIN"/>
    <property type="match status" value="1"/>
</dbReference>
<gene>
    <name evidence="20" type="primary">LOC101873812</name>
</gene>
<dbReference type="CDD" id="cd06675">
    <property type="entry name" value="PDZ12_MUPP1-like"/>
    <property type="match status" value="1"/>
</dbReference>
<sequence>MLETIDTHRALQAMERLQEKLRDRGDVANEEKLSLLKSVLQSPLFNQILSLQTSVQQLRDQANITLSVHSTGELPQLLHHGMNTGPLPHNESYLLAQQNGSPANVLEASVRSVTPQINGKSSSDDFEQLIRNMSQGRLVETIELTKPLSGGLGFSVVGLKSENRGELGIFVQEIQEGSVAHRDGKLKEADQILAINGQALDQTITHQQAISILQKAKDNVQLVVARGAFPQLVSPVVSRSPSAASTVSAHSNPVHWQHVETIELVNDGSGLGFGIVGGKSTGVIVKTILPGGVADQHGRLCSGDHILKIGDTDLAGMSSEQVAQVLRQCGNRVKLVIARGPIEEPSPPAVPPFLSSDSTTLPFNVSVDSCEDGEKFNVELTKNNQGLGITIAGYIGDKSSEPSGIFVKSITKGSAVEHDGRIHVGDQIIVVDGTNLQGFTNQQAVDVLRHTGQTVRLTLIRRGLKQENHIQPQEDLSAAVEKDLLFQTMDSSTAKDFQLTTEEAVTKAKWQRIMGSNYEIVVAVVNKYSESSGLGISLEATVGHHFIRSVLPEGPVGRSGKLFSGDELLEVNEISLLGENHKDVVNILKELPVKVTMVCCRPVASPITHPEVLENLSLSEVQLTEKAHIDLGFIGSSDTEGTALEIADEGQRMEEVQSSSLAMWEAEVQHIELEKGSTGLGFSILDYQDPVDPANTVIVIRSLVPGGVAEQDGRLLPGDRLMFVNDTNLENGSLEEAVQALKGAPTGTVKIGVAKPLPLSPEEGYVSAKEECFFYDAQSLEEEGPADAALFHAELALVDSSEADLPDESTFESQYSLESDVFQASMIALHGSACSGELNYTFCLPLSTPKVKRHSCDSSFHVSDKNLYSMDLNQREEKPVAGNSLETATGFTKKDLLPLDVSDTNQNESENTATWTGSQKTSEIALSTGLATTMQLDPTGKRCPVALEGISTMPNSVKNVYEKTITIAKGNSSLGMTVSSNKNVSGMIVRSIIHGGSISRDGRIGVGDCILSINEESTTDITNAQARAMLRRHSLIGPDINHYNKKLFLFISRELPELPEREEGEGEESELQNAAFSNWNQPRKVELWREPSKSLGISIVGGRGMGSRLSNGEMMRGIFIKHILEDSPAGKNGTLKTGDRIVEVDGIDLRDASHEQAVEAIRKAGNPVVFMVQSIISKPRNPSLPFPQNSFFCRPAVFSSTNPFADSSQFNTDKVFGQSDLEPEKTSLCNLPVPSPSAFSGMSCDVAQSSSSRVPEEREMEDEFGYSWKKIVQRYGSLPGELHMIELEKGRTGLGLSLAGNKDRSRMSVFVVGIDPNGAAGKDGRLQIADELLEINGQILYGRTHQNASSIIKCAPSKVKIIFIRNKDAVNQMAVCPAKSVEASQCTSGTLPEVNFLFAFFFLSQDQGGFGIAISEEDTIHGVVIKSLTDHGAAAKDGRIKVGDRILAVDDEIVVGYPVEKFINLLKTSKTMVRLKINSVETDSLTAAPVPLSTAPAERRSMQPPACLPSSSSPEPETVKNTSRSSTPATLVSDPATCPIIPGCETTIDISKGRTGLGLSIVGGADTLLGAIIIHEVYEEGAASKDGRLWAGDQILEVNGIDLRNATHDEAINVLRQTPQKVRLTVYRDEAQYKEEDMYDVLNIELQKKPGKGLGLSIVGKRNDTGVFVSDIVKGGIADADGRLMQGDQILTVNGEDVRNANQEAVAALLKVSEGSSSLSSFTFPVSGSSAPEVSESGLKKNASKVSLVLSGPTDSLGVSIAGGVGSPLGDVSIFIAMMHPNGVAAQTQKLRVGDRIVSICGTSTEGMTHSQAVSLLKNASGTIELQVVAGGEVSVVTGHQQDPPTSSLSFAGLTSTSIFQDELGPPQYKTITLDRGPDGLGFSIVGGYGSPHGDLPIYVKTVFAKGAAAEDGRLKRGDQIIAVNGQSLEGVTHEEAVAILKRTKGTVTLTVLS</sequence>
<dbReference type="FunFam" id="2.30.42.10:FF:000072">
    <property type="entry name" value="multiple PDZ domain protein isoform X1"/>
    <property type="match status" value="1"/>
</dbReference>
<evidence type="ECO:0000256" key="11">
    <source>
        <dbReference type="ARBA" id="ARBA00023018"/>
    </source>
</evidence>
<keyword evidence="10" id="KW-0965">Cell junction</keyword>
<keyword evidence="5" id="KW-1003">Cell membrane</keyword>
<dbReference type="CDD" id="cd06689">
    <property type="entry name" value="PDZ1_MUPP1-like"/>
    <property type="match status" value="1"/>
</dbReference>
<dbReference type="CDD" id="cd06673">
    <property type="entry name" value="PDZ10_MUPP1-PDZ8_PATJ-like"/>
    <property type="match status" value="1"/>
</dbReference>
<evidence type="ECO:0000256" key="5">
    <source>
        <dbReference type="ARBA" id="ARBA00022475"/>
    </source>
</evidence>
<dbReference type="GO" id="GO:0005923">
    <property type="term" value="C:bicellular tight junction"/>
    <property type="evidence" value="ECO:0007669"/>
    <property type="project" value="UniProtKB-SubCell"/>
</dbReference>
<reference evidence="20" key="3">
    <citation type="submission" date="2025-09" db="UniProtKB">
        <authorList>
            <consortium name="Ensembl"/>
        </authorList>
    </citation>
    <scope>IDENTIFICATION</scope>
</reference>
<dbReference type="SMART" id="SM00228">
    <property type="entry name" value="PDZ"/>
    <property type="match status" value="13"/>
</dbReference>
<dbReference type="CDD" id="cd06676">
    <property type="entry name" value="PDZ13_MUPP1-like"/>
    <property type="match status" value="1"/>
</dbReference>
<dbReference type="Gene3D" id="1.10.287.650">
    <property type="entry name" value="L27 domain"/>
    <property type="match status" value="1"/>
</dbReference>
<dbReference type="PROSITE" id="PS51022">
    <property type="entry name" value="L27"/>
    <property type="match status" value="1"/>
</dbReference>
<dbReference type="CDD" id="cd06674">
    <property type="entry name" value="PDZ11_MUPP1-PDZ9_PATJ-like"/>
    <property type="match status" value="1"/>
</dbReference>
<evidence type="ECO:0000256" key="9">
    <source>
        <dbReference type="ARBA" id="ARBA00022737"/>
    </source>
</evidence>